<dbReference type="EMBL" id="JAEHOE010000110">
    <property type="protein sequence ID" value="KAG2486599.1"/>
    <property type="molecule type" value="Genomic_DNA"/>
</dbReference>
<protein>
    <submittedName>
        <fullName evidence="2">Uncharacterized protein</fullName>
    </submittedName>
</protein>
<proteinExistence type="predicted"/>
<sequence length="217" mass="21792">MSEKSLLEAQKGQLEAQLGALTAGQKVMSDKCEKLAADLATANRQNKQCRDKLEALRRVSGTGSSSSSSRSGGGHYGGKVLLTGGAGLGVAWSGGAGSYGAPFASGSAPPGQVPPGRLPLGAVDGSGGQGPPPSRPPLGPLGGPLTSGSANRAQSGQQGPQPLGPLRGPLTGGATSAAGVTLPLPQYNPYLHGSWPADGEDYYDPKDDVDDGHYDEY</sequence>
<dbReference type="Proteomes" id="UP000612055">
    <property type="component" value="Unassembled WGS sequence"/>
</dbReference>
<keyword evidence="3" id="KW-1185">Reference proteome</keyword>
<evidence type="ECO:0000256" key="1">
    <source>
        <dbReference type="SAM" id="MobiDB-lite"/>
    </source>
</evidence>
<name>A0A835XN59_9CHLO</name>
<feature type="compositionally biased region" description="Low complexity" evidence="1">
    <location>
        <begin position="60"/>
        <end position="70"/>
    </location>
</feature>
<comment type="caution">
    <text evidence="2">The sequence shown here is derived from an EMBL/GenBank/DDBJ whole genome shotgun (WGS) entry which is preliminary data.</text>
</comment>
<feature type="compositionally biased region" description="Low complexity" evidence="1">
    <location>
        <begin position="156"/>
        <end position="173"/>
    </location>
</feature>
<feature type="compositionally biased region" description="Pro residues" evidence="1">
    <location>
        <begin position="130"/>
        <end position="139"/>
    </location>
</feature>
<evidence type="ECO:0000313" key="2">
    <source>
        <dbReference type="EMBL" id="KAG2486599.1"/>
    </source>
</evidence>
<feature type="compositionally biased region" description="Basic and acidic residues" evidence="1">
    <location>
        <begin position="203"/>
        <end position="217"/>
    </location>
</feature>
<organism evidence="2 3">
    <name type="scientific">Edaphochlamys debaryana</name>
    <dbReference type="NCBI Taxonomy" id="47281"/>
    <lineage>
        <taxon>Eukaryota</taxon>
        <taxon>Viridiplantae</taxon>
        <taxon>Chlorophyta</taxon>
        <taxon>core chlorophytes</taxon>
        <taxon>Chlorophyceae</taxon>
        <taxon>CS clade</taxon>
        <taxon>Chlamydomonadales</taxon>
        <taxon>Chlamydomonadales incertae sedis</taxon>
        <taxon>Edaphochlamys</taxon>
    </lineage>
</organism>
<evidence type="ECO:0000313" key="3">
    <source>
        <dbReference type="Proteomes" id="UP000612055"/>
    </source>
</evidence>
<gene>
    <name evidence="2" type="ORF">HYH03_014767</name>
</gene>
<feature type="compositionally biased region" description="Basic and acidic residues" evidence="1">
    <location>
        <begin position="48"/>
        <end position="57"/>
    </location>
</feature>
<accession>A0A835XN59</accession>
<dbReference type="AlphaFoldDB" id="A0A835XN59"/>
<feature type="region of interest" description="Disordered" evidence="1">
    <location>
        <begin position="99"/>
        <end position="217"/>
    </location>
</feature>
<reference evidence="2" key="1">
    <citation type="journal article" date="2020" name="bioRxiv">
        <title>Comparative genomics of Chlamydomonas.</title>
        <authorList>
            <person name="Craig R.J."/>
            <person name="Hasan A.R."/>
            <person name="Ness R.W."/>
            <person name="Keightley P.D."/>
        </authorList>
    </citation>
    <scope>NUCLEOTIDE SEQUENCE</scope>
    <source>
        <strain evidence="2">CCAP 11/70</strain>
    </source>
</reference>
<feature type="region of interest" description="Disordered" evidence="1">
    <location>
        <begin position="43"/>
        <end position="75"/>
    </location>
</feature>